<feature type="region of interest" description="Disordered" evidence="2">
    <location>
        <begin position="1"/>
        <end position="25"/>
    </location>
</feature>
<proteinExistence type="inferred from homology"/>
<dbReference type="InterPro" id="IPR005531">
    <property type="entry name" value="Asp23"/>
</dbReference>
<dbReference type="AlphaFoldDB" id="A0A9X2HC28"/>
<dbReference type="Proteomes" id="UP001139502">
    <property type="component" value="Unassembled WGS sequence"/>
</dbReference>
<name>A0A9X2HC28_9MICC</name>
<evidence type="ECO:0000256" key="1">
    <source>
        <dbReference type="ARBA" id="ARBA00005721"/>
    </source>
</evidence>
<evidence type="ECO:0000256" key="2">
    <source>
        <dbReference type="SAM" id="MobiDB-lite"/>
    </source>
</evidence>
<evidence type="ECO:0000313" key="4">
    <source>
        <dbReference type="Proteomes" id="UP001139502"/>
    </source>
</evidence>
<organism evidence="3 4">
    <name type="scientific">Rothia santali</name>
    <dbReference type="NCBI Taxonomy" id="2949643"/>
    <lineage>
        <taxon>Bacteria</taxon>
        <taxon>Bacillati</taxon>
        <taxon>Actinomycetota</taxon>
        <taxon>Actinomycetes</taxon>
        <taxon>Micrococcales</taxon>
        <taxon>Micrococcaceae</taxon>
        <taxon>Rothia</taxon>
    </lineage>
</organism>
<dbReference type="Pfam" id="PF03780">
    <property type="entry name" value="Asp23"/>
    <property type="match status" value="1"/>
</dbReference>
<keyword evidence="4" id="KW-1185">Reference proteome</keyword>
<protein>
    <submittedName>
        <fullName evidence="3">Asp23/Gls24 family envelope stress response protein</fullName>
    </submittedName>
</protein>
<dbReference type="EMBL" id="JANAFB010000008">
    <property type="protein sequence ID" value="MCP3425375.1"/>
    <property type="molecule type" value="Genomic_DNA"/>
</dbReference>
<gene>
    <name evidence="3" type="ORF">NBM05_04920</name>
</gene>
<sequence>MIEETSVPPPGRDRGRTTSADPAARGRLVLAERVVEKVAAQCASEIADVGGRSRGFLGLGRQGDPSSRPRVTAELTGGVASLSLELGVRYPASIEETTQRLREELRHRVAGLTGVEVRQIDIRVGYLHQGASAEERTLR</sequence>
<comment type="caution">
    <text evidence="3">The sequence shown here is derived from an EMBL/GenBank/DDBJ whole genome shotgun (WGS) entry which is preliminary data.</text>
</comment>
<reference evidence="3" key="1">
    <citation type="submission" date="2022-06" db="EMBL/GenBank/DDBJ databases">
        <title>Rothia sp. isolated from sandalwood seedling.</title>
        <authorList>
            <person name="Tuikhar N."/>
            <person name="Kirdat K."/>
            <person name="Thorat V."/>
            <person name="Swetha P."/>
            <person name="Padma S."/>
            <person name="Sundararaj R."/>
            <person name="Yadav A."/>
        </authorList>
    </citation>
    <scope>NUCLEOTIDE SEQUENCE</scope>
    <source>
        <strain evidence="3">AR01</strain>
    </source>
</reference>
<dbReference type="RefSeq" id="WP_254165541.1">
    <property type="nucleotide sequence ID" value="NZ_JANAFB010000008.1"/>
</dbReference>
<accession>A0A9X2HC28</accession>
<comment type="similarity">
    <text evidence="1">Belongs to the asp23 family.</text>
</comment>
<evidence type="ECO:0000313" key="3">
    <source>
        <dbReference type="EMBL" id="MCP3425375.1"/>
    </source>
</evidence>